<keyword evidence="2" id="KW-1185">Reference proteome</keyword>
<organism evidence="1 2">
    <name type="scientific">Habropoda laboriosa</name>
    <dbReference type="NCBI Taxonomy" id="597456"/>
    <lineage>
        <taxon>Eukaryota</taxon>
        <taxon>Metazoa</taxon>
        <taxon>Ecdysozoa</taxon>
        <taxon>Arthropoda</taxon>
        <taxon>Hexapoda</taxon>
        <taxon>Insecta</taxon>
        <taxon>Pterygota</taxon>
        <taxon>Neoptera</taxon>
        <taxon>Endopterygota</taxon>
        <taxon>Hymenoptera</taxon>
        <taxon>Apocrita</taxon>
        <taxon>Aculeata</taxon>
        <taxon>Apoidea</taxon>
        <taxon>Anthophila</taxon>
        <taxon>Apidae</taxon>
        <taxon>Habropoda</taxon>
    </lineage>
</organism>
<feature type="non-terminal residue" evidence="1">
    <location>
        <position position="1"/>
    </location>
</feature>
<gene>
    <name evidence="1" type="ORF">WH47_07447</name>
</gene>
<dbReference type="PANTHER" id="PTHR47326">
    <property type="entry name" value="TRANSPOSABLE ELEMENT TC3 TRANSPOSASE-LIKE PROTEIN"/>
    <property type="match status" value="1"/>
</dbReference>
<reference evidence="1 2" key="1">
    <citation type="submission" date="2015-07" db="EMBL/GenBank/DDBJ databases">
        <title>The genome of Habropoda laboriosa.</title>
        <authorList>
            <person name="Pan H."/>
            <person name="Kapheim K."/>
        </authorList>
    </citation>
    <scope>NUCLEOTIDE SEQUENCE [LARGE SCALE GENOMIC DNA]</scope>
    <source>
        <strain evidence="1">0110345459</strain>
    </source>
</reference>
<dbReference type="AlphaFoldDB" id="A0A0L7QQ72"/>
<dbReference type="Gene3D" id="3.30.420.10">
    <property type="entry name" value="Ribonuclease H-like superfamily/Ribonuclease H"/>
    <property type="match status" value="1"/>
</dbReference>
<dbReference type="EMBL" id="KQ414797">
    <property type="protein sequence ID" value="KOC60704.1"/>
    <property type="molecule type" value="Genomic_DNA"/>
</dbReference>
<dbReference type="InterPro" id="IPR036397">
    <property type="entry name" value="RNaseH_sf"/>
</dbReference>
<evidence type="ECO:0000313" key="2">
    <source>
        <dbReference type="Proteomes" id="UP000053825"/>
    </source>
</evidence>
<dbReference type="PANTHER" id="PTHR47326:SF1">
    <property type="entry name" value="HTH PSQ-TYPE DOMAIN-CONTAINING PROTEIN"/>
    <property type="match status" value="1"/>
</dbReference>
<dbReference type="STRING" id="597456.A0A0L7QQ72"/>
<sequence length="89" mass="10965">YFLDGMFNGQNYLHFLQTYLTDILDNMELEERRNMWFQQDGAPPHYMSAVKSWLNENFRNKWIGRRRPVSWRPRSSDFSSCDLFLWEYT</sequence>
<dbReference type="GO" id="GO:0003676">
    <property type="term" value="F:nucleic acid binding"/>
    <property type="evidence" value="ECO:0007669"/>
    <property type="project" value="InterPro"/>
</dbReference>
<dbReference type="Proteomes" id="UP000053825">
    <property type="component" value="Unassembled WGS sequence"/>
</dbReference>
<protein>
    <recommendedName>
        <fullName evidence="3">Histone-lysine N-methyltransferase SETMAR</fullName>
    </recommendedName>
</protein>
<evidence type="ECO:0008006" key="3">
    <source>
        <dbReference type="Google" id="ProtNLM"/>
    </source>
</evidence>
<proteinExistence type="predicted"/>
<evidence type="ECO:0000313" key="1">
    <source>
        <dbReference type="EMBL" id="KOC60704.1"/>
    </source>
</evidence>
<name>A0A0L7QQ72_9HYME</name>
<accession>A0A0L7QQ72</accession>